<evidence type="ECO:0000313" key="3">
    <source>
        <dbReference type="Proteomes" id="UP000028999"/>
    </source>
</evidence>
<gene>
    <name evidence="2" type="primary">BnaC05g19670D</name>
    <name evidence="2" type="ORF">GSBRNA2T00084518001</name>
</gene>
<protein>
    <submittedName>
        <fullName evidence="2">BnaC05g19670D protein</fullName>
    </submittedName>
</protein>
<accession>A0A078FJW0</accession>
<dbReference type="Gramene" id="CDY14710">
    <property type="protein sequence ID" value="CDY14710"/>
    <property type="gene ID" value="GSBRNA2T00084518001"/>
</dbReference>
<sequence length="23" mass="2560">MRSHSRNKGGEVDDNSNISRGRS</sequence>
<dbReference type="EMBL" id="LK032046">
    <property type="protein sequence ID" value="CDY14710.1"/>
    <property type="molecule type" value="Genomic_DNA"/>
</dbReference>
<feature type="region of interest" description="Disordered" evidence="1">
    <location>
        <begin position="1"/>
        <end position="23"/>
    </location>
</feature>
<dbReference type="AlphaFoldDB" id="A0A078FJW0"/>
<reference evidence="2 3" key="1">
    <citation type="journal article" date="2014" name="Science">
        <title>Plant genetics. Early allopolyploid evolution in the post-Neolithic Brassica napus oilseed genome.</title>
        <authorList>
            <person name="Chalhoub B."/>
            <person name="Denoeud F."/>
            <person name="Liu S."/>
            <person name="Parkin I.A."/>
            <person name="Tang H."/>
            <person name="Wang X."/>
            <person name="Chiquet J."/>
            <person name="Belcram H."/>
            <person name="Tong C."/>
            <person name="Samans B."/>
            <person name="Correa M."/>
            <person name="Da Silva C."/>
            <person name="Just J."/>
            <person name="Falentin C."/>
            <person name="Koh C.S."/>
            <person name="Le Clainche I."/>
            <person name="Bernard M."/>
            <person name="Bento P."/>
            <person name="Noel B."/>
            <person name="Labadie K."/>
            <person name="Alberti A."/>
            <person name="Charles M."/>
            <person name="Arnaud D."/>
            <person name="Guo H."/>
            <person name="Daviaud C."/>
            <person name="Alamery S."/>
            <person name="Jabbari K."/>
            <person name="Zhao M."/>
            <person name="Edger P.P."/>
            <person name="Chelaifa H."/>
            <person name="Tack D."/>
            <person name="Lassalle G."/>
            <person name="Mestiri I."/>
            <person name="Schnel N."/>
            <person name="Le Paslier M.C."/>
            <person name="Fan G."/>
            <person name="Renault V."/>
            <person name="Bayer P.E."/>
            <person name="Golicz A.A."/>
            <person name="Manoli S."/>
            <person name="Lee T.H."/>
            <person name="Thi V.H."/>
            <person name="Chalabi S."/>
            <person name="Hu Q."/>
            <person name="Fan C."/>
            <person name="Tollenaere R."/>
            <person name="Lu Y."/>
            <person name="Battail C."/>
            <person name="Shen J."/>
            <person name="Sidebottom C.H."/>
            <person name="Wang X."/>
            <person name="Canaguier A."/>
            <person name="Chauveau A."/>
            <person name="Berard A."/>
            <person name="Deniot G."/>
            <person name="Guan M."/>
            <person name="Liu Z."/>
            <person name="Sun F."/>
            <person name="Lim Y.P."/>
            <person name="Lyons E."/>
            <person name="Town C.D."/>
            <person name="Bancroft I."/>
            <person name="Wang X."/>
            <person name="Meng J."/>
            <person name="Ma J."/>
            <person name="Pires J.C."/>
            <person name="King G.J."/>
            <person name="Brunel D."/>
            <person name="Delourme R."/>
            <person name="Renard M."/>
            <person name="Aury J.M."/>
            <person name="Adams K.L."/>
            <person name="Batley J."/>
            <person name="Snowdon R.J."/>
            <person name="Tost J."/>
            <person name="Edwards D."/>
            <person name="Zhou Y."/>
            <person name="Hua W."/>
            <person name="Sharpe A.G."/>
            <person name="Paterson A.H."/>
            <person name="Guan C."/>
            <person name="Wincker P."/>
        </authorList>
    </citation>
    <scope>NUCLEOTIDE SEQUENCE [LARGE SCALE GENOMIC DNA]</scope>
    <source>
        <strain evidence="3">cv. Darmor-bzh</strain>
    </source>
</reference>
<keyword evidence="3" id="KW-1185">Reference proteome</keyword>
<name>A0A078FJW0_BRANA</name>
<proteinExistence type="predicted"/>
<evidence type="ECO:0000313" key="2">
    <source>
        <dbReference type="EMBL" id="CDY14710.1"/>
    </source>
</evidence>
<organism evidence="2 3">
    <name type="scientific">Brassica napus</name>
    <name type="common">Rape</name>
    <dbReference type="NCBI Taxonomy" id="3708"/>
    <lineage>
        <taxon>Eukaryota</taxon>
        <taxon>Viridiplantae</taxon>
        <taxon>Streptophyta</taxon>
        <taxon>Embryophyta</taxon>
        <taxon>Tracheophyta</taxon>
        <taxon>Spermatophyta</taxon>
        <taxon>Magnoliopsida</taxon>
        <taxon>eudicotyledons</taxon>
        <taxon>Gunneridae</taxon>
        <taxon>Pentapetalae</taxon>
        <taxon>rosids</taxon>
        <taxon>malvids</taxon>
        <taxon>Brassicales</taxon>
        <taxon>Brassicaceae</taxon>
        <taxon>Brassiceae</taxon>
        <taxon>Brassica</taxon>
    </lineage>
</organism>
<dbReference type="Proteomes" id="UP000028999">
    <property type="component" value="Unassembled WGS sequence"/>
</dbReference>
<evidence type="ECO:0000256" key="1">
    <source>
        <dbReference type="SAM" id="MobiDB-lite"/>
    </source>
</evidence>
<dbReference type="PaxDb" id="3708-A0A078FJW0"/>